<dbReference type="InterPro" id="IPR003673">
    <property type="entry name" value="CoA-Trfase_fam_III"/>
</dbReference>
<name>A0ABX2TD86_9PROT</name>
<dbReference type="InterPro" id="IPR050509">
    <property type="entry name" value="CoA-transferase_III"/>
</dbReference>
<comment type="caution">
    <text evidence="2">The sequence shown here is derived from an EMBL/GenBank/DDBJ whole genome shotgun (WGS) entry which is preliminary data.</text>
</comment>
<evidence type="ECO:0000313" key="3">
    <source>
        <dbReference type="Proteomes" id="UP000584642"/>
    </source>
</evidence>
<accession>A0ABX2TD86</accession>
<reference evidence="2 3" key="1">
    <citation type="submission" date="2020-05" db="EMBL/GenBank/DDBJ databases">
        <title>Azospirillum oleiclasticum sp. nov, a nitrogen-fixing and heavy crude oil-emulsifying bacterium isolated from the crude oil of Yumen Oilfield.</title>
        <authorList>
            <person name="Wu D."/>
            <person name="Cai M."/>
            <person name="Zhang X."/>
        </authorList>
    </citation>
    <scope>NUCLEOTIDE SEQUENCE [LARGE SCALE GENOMIC DNA]</scope>
    <source>
        <strain evidence="2 3">ROY-1-1-2</strain>
    </source>
</reference>
<protein>
    <submittedName>
        <fullName evidence="2">CoA transferase</fullName>
    </submittedName>
</protein>
<keyword evidence="3" id="KW-1185">Reference proteome</keyword>
<dbReference type="InterPro" id="IPR044855">
    <property type="entry name" value="CoA-Trfase_III_dom3_sf"/>
</dbReference>
<dbReference type="EMBL" id="JABFDB010000016">
    <property type="protein sequence ID" value="NYZ22301.1"/>
    <property type="molecule type" value="Genomic_DNA"/>
</dbReference>
<dbReference type="Pfam" id="PF02515">
    <property type="entry name" value="CoA_transf_3"/>
    <property type="match status" value="1"/>
</dbReference>
<feature type="compositionally biased region" description="Pro residues" evidence="1">
    <location>
        <begin position="359"/>
        <end position="370"/>
    </location>
</feature>
<dbReference type="Gene3D" id="3.40.50.10540">
    <property type="entry name" value="Crotonobetainyl-coa:carnitine coa-transferase, domain 1"/>
    <property type="match status" value="1"/>
</dbReference>
<sequence>MEPSLPLSGVRVVETASAVAAAYAGRLLAAMGAEVVLVEPPGLCPLRREAPMLDGPSGTSALFASLAAGKRSVVLDLGTADGRAAVDRLLATADILVDDTPLTERPAQGLDRERIAARHPRLVHLSILPFGAEGPKAGWKGTEINVLHAGGEGALLPNGLSATLFPDRPPLKIAGHFAERQGGVAGALAALAALWSGEGQFVDVSVQDANVAVGAFAVQRLGDGSLEHRSTRSFRYGGVIECADGHVELLTLEERQWTGLVTLLGSPDWATDPALGDAAQRSARGAEINARIRDWARHQPVEDLVRRAQALGVPMARYAEPDQVVSGGHERARGTFAELRLPGVPPLPLQTAPFRFGPDPLPLTAPPPEPGADQALLGGDAATVARRASA</sequence>
<dbReference type="Gene3D" id="3.30.1540.10">
    <property type="entry name" value="formyl-coa transferase, domain 3"/>
    <property type="match status" value="1"/>
</dbReference>
<gene>
    <name evidence="2" type="ORF">HND93_21530</name>
</gene>
<keyword evidence="2" id="KW-0808">Transferase</keyword>
<dbReference type="GO" id="GO:0016740">
    <property type="term" value="F:transferase activity"/>
    <property type="evidence" value="ECO:0007669"/>
    <property type="project" value="UniProtKB-KW"/>
</dbReference>
<feature type="region of interest" description="Disordered" evidence="1">
    <location>
        <begin position="355"/>
        <end position="376"/>
    </location>
</feature>
<organism evidence="2 3">
    <name type="scientific">Azospirillum oleiclasticum</name>
    <dbReference type="NCBI Taxonomy" id="2735135"/>
    <lineage>
        <taxon>Bacteria</taxon>
        <taxon>Pseudomonadati</taxon>
        <taxon>Pseudomonadota</taxon>
        <taxon>Alphaproteobacteria</taxon>
        <taxon>Rhodospirillales</taxon>
        <taxon>Azospirillaceae</taxon>
        <taxon>Azospirillum</taxon>
    </lineage>
</organism>
<evidence type="ECO:0000313" key="2">
    <source>
        <dbReference type="EMBL" id="NYZ22301.1"/>
    </source>
</evidence>
<evidence type="ECO:0000256" key="1">
    <source>
        <dbReference type="SAM" id="MobiDB-lite"/>
    </source>
</evidence>
<proteinExistence type="predicted"/>
<dbReference type="InterPro" id="IPR023606">
    <property type="entry name" value="CoA-Trfase_III_dom_1_sf"/>
</dbReference>
<dbReference type="RefSeq" id="WP_180284071.1">
    <property type="nucleotide sequence ID" value="NZ_JABFDB010000016.1"/>
</dbReference>
<dbReference type="Proteomes" id="UP000584642">
    <property type="component" value="Unassembled WGS sequence"/>
</dbReference>
<dbReference type="SUPFAM" id="SSF89796">
    <property type="entry name" value="CoA-transferase family III (CaiB/BaiF)"/>
    <property type="match status" value="1"/>
</dbReference>
<dbReference type="PANTHER" id="PTHR48228:SF7">
    <property type="entry name" value="FATTY ACYL-COA TRANSFERASE RV3272-RELATED"/>
    <property type="match status" value="1"/>
</dbReference>
<dbReference type="PANTHER" id="PTHR48228">
    <property type="entry name" value="SUCCINYL-COA--D-CITRAMALATE COA-TRANSFERASE"/>
    <property type="match status" value="1"/>
</dbReference>